<name>A0A0R3W425_TAEAS</name>
<evidence type="ECO:0000313" key="3">
    <source>
        <dbReference type="WBParaSite" id="TASK_0000472901-mRNA-1"/>
    </source>
</evidence>
<dbReference type="STRING" id="60517.A0A0R3W425"/>
<protein>
    <submittedName>
        <fullName evidence="3">TNFR-Cys domain-containing protein</fullName>
    </submittedName>
</protein>
<proteinExistence type="predicted"/>
<reference evidence="1 2" key="2">
    <citation type="submission" date="2018-11" db="EMBL/GenBank/DDBJ databases">
        <authorList>
            <consortium name="Pathogen Informatics"/>
        </authorList>
    </citation>
    <scope>NUCLEOTIDE SEQUENCE [LARGE SCALE GENOMIC DNA]</scope>
</reference>
<sequence>MLCGVLTAADDHARDQWTMRPVLTMDAVCVTWRAKWVSTGDATATAVNAPSTTIRCAVDRERKRNYTCKRYDCIKSNANCYDPNNPDGPPCCGMGVYDSSRSGQLCKEVQDGEMALCTDCGMEQCLLCQRCEVPGTDDVGITEDIEKRSSAAPPVTVSPEAVAACHTVCNATVDDTTTMEVYHMTLFRVVITVMEYIAIWYQVRGSGMSRHAMAPVKRSLYL</sequence>
<dbReference type="Proteomes" id="UP000282613">
    <property type="component" value="Unassembled WGS sequence"/>
</dbReference>
<accession>A0A0R3W425</accession>
<evidence type="ECO:0000313" key="2">
    <source>
        <dbReference type="Proteomes" id="UP000282613"/>
    </source>
</evidence>
<organism evidence="3">
    <name type="scientific">Taenia asiatica</name>
    <name type="common">Asian tapeworm</name>
    <dbReference type="NCBI Taxonomy" id="60517"/>
    <lineage>
        <taxon>Eukaryota</taxon>
        <taxon>Metazoa</taxon>
        <taxon>Spiralia</taxon>
        <taxon>Lophotrochozoa</taxon>
        <taxon>Platyhelminthes</taxon>
        <taxon>Cestoda</taxon>
        <taxon>Eucestoda</taxon>
        <taxon>Cyclophyllidea</taxon>
        <taxon>Taeniidae</taxon>
        <taxon>Taenia</taxon>
    </lineage>
</organism>
<reference evidence="3" key="1">
    <citation type="submission" date="2017-02" db="UniProtKB">
        <authorList>
            <consortium name="WormBaseParasite"/>
        </authorList>
    </citation>
    <scope>IDENTIFICATION</scope>
</reference>
<dbReference type="EMBL" id="UYRS01018367">
    <property type="protein sequence ID" value="VDK33900.1"/>
    <property type="molecule type" value="Genomic_DNA"/>
</dbReference>
<gene>
    <name evidence="1" type="ORF">TASK_LOCUS4730</name>
</gene>
<keyword evidence="2" id="KW-1185">Reference proteome</keyword>
<dbReference type="AlphaFoldDB" id="A0A0R3W425"/>
<dbReference type="OrthoDB" id="410592at2759"/>
<dbReference type="WBParaSite" id="TASK_0000472901-mRNA-1">
    <property type="protein sequence ID" value="TASK_0000472901-mRNA-1"/>
    <property type="gene ID" value="TASK_0000472901"/>
</dbReference>
<evidence type="ECO:0000313" key="1">
    <source>
        <dbReference type="EMBL" id="VDK33900.1"/>
    </source>
</evidence>